<evidence type="ECO:0000256" key="2">
    <source>
        <dbReference type="ARBA" id="ARBA00012438"/>
    </source>
</evidence>
<dbReference type="CDD" id="cd16917">
    <property type="entry name" value="HATPase_UhpB-NarQ-NarX-like"/>
    <property type="match status" value="1"/>
</dbReference>
<evidence type="ECO:0000256" key="6">
    <source>
        <dbReference type="ARBA" id="ARBA00022777"/>
    </source>
</evidence>
<evidence type="ECO:0000259" key="10">
    <source>
        <dbReference type="SMART" id="SM00387"/>
    </source>
</evidence>
<dbReference type="SMART" id="SM00387">
    <property type="entry name" value="HATPase_c"/>
    <property type="match status" value="1"/>
</dbReference>
<keyword evidence="6 11" id="KW-0418">Kinase</keyword>
<sequence length="445" mass="46784">MTAHPAEWSRPRAGRAELRTDAGIAVALAFGSVVTALLYTRTGVIPDPAPLWVSVLGLAACTLPLVFRRVAPIPVAILVSIGFFVCGQFAVPELLITNVALFLAIYTVGAWEPNRVAAVWTVLGTTAALLIWLIVSLIISASDDSDFLGMPRSGLFSEYATFAVIQIITNLLYFGAATWFGLRSWRAARTQAALEAQGHELERERRTSAEQAVALDRIAIARELHDVVAHHVSVMGIQAGAARRSLTQDPDRAVASLEIVEESARSAVAELQRLVHTLRMPDADAGSSTVGIAQLSGLLAESQDAGVPVTLIVTGDARPVPLLVDVALYRVAQEALTNVRKHAGRGAAATVRLRFLADAVEVEVSDDGVAMRVGATGISRSGSSGGSRGSGLGIRGMRERLGAVGGTVWAGPRERGGFLVRAHVPLGAAAADARAPLPAAETETP</sequence>
<keyword evidence="3" id="KW-0597">Phosphoprotein</keyword>
<comment type="caution">
    <text evidence="11">The sequence shown here is derived from an EMBL/GenBank/DDBJ whole genome shotgun (WGS) entry which is preliminary data.</text>
</comment>
<evidence type="ECO:0000256" key="3">
    <source>
        <dbReference type="ARBA" id="ARBA00022553"/>
    </source>
</evidence>
<feature type="transmembrane region" description="Helical" evidence="9">
    <location>
        <begin position="159"/>
        <end position="182"/>
    </location>
</feature>
<dbReference type="InterPro" id="IPR036890">
    <property type="entry name" value="HATPase_C_sf"/>
</dbReference>
<keyword evidence="4" id="KW-0808">Transferase</keyword>
<gene>
    <name evidence="11" type="ORF">D3230_13065</name>
</gene>
<evidence type="ECO:0000313" key="11">
    <source>
        <dbReference type="EMBL" id="MBL3680209.1"/>
    </source>
</evidence>
<dbReference type="PANTHER" id="PTHR24421">
    <property type="entry name" value="NITRATE/NITRITE SENSOR PROTEIN NARX-RELATED"/>
    <property type="match status" value="1"/>
</dbReference>
<dbReference type="Gene3D" id="1.20.5.1930">
    <property type="match status" value="1"/>
</dbReference>
<evidence type="ECO:0000256" key="4">
    <source>
        <dbReference type="ARBA" id="ARBA00022679"/>
    </source>
</evidence>
<reference evidence="11 12" key="1">
    <citation type="submission" date="2018-09" db="EMBL/GenBank/DDBJ databases">
        <title>Comparative genomics of Leucobacter spp.</title>
        <authorList>
            <person name="Reis A.C."/>
            <person name="Kolvenbach B.A."/>
            <person name="Corvini P.F.X."/>
            <person name="Nunes O.C."/>
        </authorList>
    </citation>
    <scope>NUCLEOTIDE SEQUENCE [LARGE SCALE GENOMIC DNA]</scope>
    <source>
        <strain evidence="11 12">TAN 31504</strain>
    </source>
</reference>
<keyword evidence="7" id="KW-0067">ATP-binding</keyword>
<dbReference type="InterPro" id="IPR050482">
    <property type="entry name" value="Sensor_HK_TwoCompSys"/>
</dbReference>
<dbReference type="Pfam" id="PF07730">
    <property type="entry name" value="HisKA_3"/>
    <property type="match status" value="1"/>
</dbReference>
<protein>
    <recommendedName>
        <fullName evidence="2">histidine kinase</fullName>
        <ecNumber evidence="2">2.7.13.3</ecNumber>
    </recommendedName>
</protein>
<keyword evidence="8" id="KW-0902">Two-component regulatory system</keyword>
<accession>A0ABS1SI23</accession>
<evidence type="ECO:0000256" key="1">
    <source>
        <dbReference type="ARBA" id="ARBA00000085"/>
    </source>
</evidence>
<evidence type="ECO:0000256" key="5">
    <source>
        <dbReference type="ARBA" id="ARBA00022741"/>
    </source>
</evidence>
<keyword evidence="9" id="KW-1133">Transmembrane helix</keyword>
<dbReference type="PANTHER" id="PTHR24421:SF10">
    <property type="entry name" value="NITRATE_NITRITE SENSOR PROTEIN NARQ"/>
    <property type="match status" value="1"/>
</dbReference>
<dbReference type="Gene3D" id="3.30.565.10">
    <property type="entry name" value="Histidine kinase-like ATPase, C-terminal domain"/>
    <property type="match status" value="1"/>
</dbReference>
<dbReference type="InterPro" id="IPR055558">
    <property type="entry name" value="DUF7134"/>
</dbReference>
<evidence type="ECO:0000256" key="8">
    <source>
        <dbReference type="ARBA" id="ARBA00023012"/>
    </source>
</evidence>
<evidence type="ECO:0000256" key="9">
    <source>
        <dbReference type="SAM" id="Phobius"/>
    </source>
</evidence>
<keyword evidence="9" id="KW-0472">Membrane</keyword>
<organism evidence="11 12">
    <name type="scientific">Leucobacter chromiireducens subsp. solipictus</name>
    <dbReference type="NCBI Taxonomy" id="398235"/>
    <lineage>
        <taxon>Bacteria</taxon>
        <taxon>Bacillati</taxon>
        <taxon>Actinomycetota</taxon>
        <taxon>Actinomycetes</taxon>
        <taxon>Micrococcales</taxon>
        <taxon>Microbacteriaceae</taxon>
        <taxon>Leucobacter</taxon>
    </lineage>
</organism>
<evidence type="ECO:0000256" key="7">
    <source>
        <dbReference type="ARBA" id="ARBA00022840"/>
    </source>
</evidence>
<dbReference type="RefSeq" id="WP_202345487.1">
    <property type="nucleotide sequence ID" value="NZ_BAAAPI010000012.1"/>
</dbReference>
<dbReference type="SUPFAM" id="SSF55874">
    <property type="entry name" value="ATPase domain of HSP90 chaperone/DNA topoisomerase II/histidine kinase"/>
    <property type="match status" value="1"/>
</dbReference>
<name>A0ABS1SI23_9MICO</name>
<dbReference type="Pfam" id="PF02518">
    <property type="entry name" value="HATPase_c"/>
    <property type="match status" value="1"/>
</dbReference>
<dbReference type="EC" id="2.7.13.3" evidence="2"/>
<feature type="transmembrane region" description="Helical" evidence="9">
    <location>
        <begin position="22"/>
        <end position="39"/>
    </location>
</feature>
<feature type="transmembrane region" description="Helical" evidence="9">
    <location>
        <begin position="118"/>
        <end position="139"/>
    </location>
</feature>
<dbReference type="InterPro" id="IPR011712">
    <property type="entry name" value="Sig_transdc_His_kin_sub3_dim/P"/>
</dbReference>
<keyword evidence="12" id="KW-1185">Reference proteome</keyword>
<keyword evidence="5" id="KW-0547">Nucleotide-binding</keyword>
<evidence type="ECO:0000313" key="12">
    <source>
        <dbReference type="Proteomes" id="UP001645859"/>
    </source>
</evidence>
<dbReference type="GO" id="GO:0016301">
    <property type="term" value="F:kinase activity"/>
    <property type="evidence" value="ECO:0007669"/>
    <property type="project" value="UniProtKB-KW"/>
</dbReference>
<comment type="catalytic activity">
    <reaction evidence="1">
        <text>ATP + protein L-histidine = ADP + protein N-phospho-L-histidine.</text>
        <dbReference type="EC" id="2.7.13.3"/>
    </reaction>
</comment>
<dbReference type="InterPro" id="IPR003594">
    <property type="entry name" value="HATPase_dom"/>
</dbReference>
<dbReference type="Proteomes" id="UP001645859">
    <property type="component" value="Unassembled WGS sequence"/>
</dbReference>
<dbReference type="Pfam" id="PF23539">
    <property type="entry name" value="DUF7134"/>
    <property type="match status" value="1"/>
</dbReference>
<feature type="domain" description="Histidine kinase/HSP90-like ATPase" evidence="10">
    <location>
        <begin position="323"/>
        <end position="428"/>
    </location>
</feature>
<keyword evidence="9" id="KW-0812">Transmembrane</keyword>
<feature type="transmembrane region" description="Helical" evidence="9">
    <location>
        <begin position="73"/>
        <end position="106"/>
    </location>
</feature>
<dbReference type="EMBL" id="QYAC01000007">
    <property type="protein sequence ID" value="MBL3680209.1"/>
    <property type="molecule type" value="Genomic_DNA"/>
</dbReference>
<proteinExistence type="predicted"/>